<protein>
    <submittedName>
        <fullName evidence="3">Histone deacetylase family protein</fullName>
    </submittedName>
</protein>
<comment type="similarity">
    <text evidence="1">Belongs to the histone deacetylase family.</text>
</comment>
<gene>
    <name evidence="3" type="ORF">J3998_12960</name>
</gene>
<dbReference type="Pfam" id="PF00850">
    <property type="entry name" value="Hist_deacetyl"/>
    <property type="match status" value="1"/>
</dbReference>
<dbReference type="InterPro" id="IPR000286">
    <property type="entry name" value="HDACs"/>
</dbReference>
<evidence type="ECO:0000259" key="2">
    <source>
        <dbReference type="Pfam" id="PF00850"/>
    </source>
</evidence>
<evidence type="ECO:0000313" key="3">
    <source>
        <dbReference type="EMBL" id="MBO1928478.1"/>
    </source>
</evidence>
<evidence type="ECO:0000256" key="1">
    <source>
        <dbReference type="ARBA" id="ARBA00005947"/>
    </source>
</evidence>
<dbReference type="CDD" id="cd11599">
    <property type="entry name" value="HDAC_classII_2"/>
    <property type="match status" value="1"/>
</dbReference>
<dbReference type="PANTHER" id="PTHR10625">
    <property type="entry name" value="HISTONE DEACETYLASE HDAC1-RELATED"/>
    <property type="match status" value="1"/>
</dbReference>
<dbReference type="InterPro" id="IPR023696">
    <property type="entry name" value="Ureohydrolase_dom_sf"/>
</dbReference>
<comment type="caution">
    <text evidence="3">The sequence shown here is derived from an EMBL/GenBank/DDBJ whole genome shotgun (WGS) entry which is preliminary data.</text>
</comment>
<reference evidence="3 4" key="1">
    <citation type="submission" date="2021-03" db="EMBL/GenBank/DDBJ databases">
        <title>Thiomicrorhabdus sp.nov.,novel sulfur-oxidizing bacteria isolated from coastal sediment.</title>
        <authorList>
            <person name="Liu X."/>
        </authorList>
    </citation>
    <scope>NUCLEOTIDE SEQUENCE [LARGE SCALE GENOMIC DNA]</scope>
    <source>
        <strain evidence="3 4">6S2-11</strain>
    </source>
</reference>
<evidence type="ECO:0000313" key="4">
    <source>
        <dbReference type="Proteomes" id="UP000664835"/>
    </source>
</evidence>
<feature type="domain" description="Histone deacetylase" evidence="2">
    <location>
        <begin position="2"/>
        <end position="282"/>
    </location>
</feature>
<dbReference type="RefSeq" id="WP_208151087.1">
    <property type="nucleotide sequence ID" value="NZ_JAGETV010000050.1"/>
</dbReference>
<dbReference type="InterPro" id="IPR037138">
    <property type="entry name" value="His_deacetylse_dom_sf"/>
</dbReference>
<dbReference type="SUPFAM" id="SSF52768">
    <property type="entry name" value="Arginase/deacetylase"/>
    <property type="match status" value="1"/>
</dbReference>
<proteinExistence type="inferred from homology"/>
<name>A0ABS3Q8S4_9GAMM</name>
<dbReference type="PRINTS" id="PR01270">
    <property type="entry name" value="HDASUPER"/>
</dbReference>
<dbReference type="Proteomes" id="UP000664835">
    <property type="component" value="Unassembled WGS sequence"/>
</dbReference>
<sequence length="286" mass="31616">MQRISAIEDQLIAQGLLDFMLMHEARRATKEDILLVHTPELWNYLHEKQPQEGCPVVQLDSDTALSADSIEAALYSVGAVLDGIDALMDGSASGVFCNVRPPGHHAEVDTAMGFCLFNNAAIGAAYALQKHALERVAVLDFDVHHGNGTESFAEIEPRLQFISSYQHGIYPFARTESDYSNIVKIPMNGGVMGDEFLQMWQEQAWPRIRDFKPQLIIISAGFDAHFKDPLADLQLMDQDYALWANSLHQLVDEIGHPPVLSVLEGGYSRQALATSAGAYIKAMAEF</sequence>
<organism evidence="3 4">
    <name type="scientific">Thiomicrorhabdus marina</name>
    <dbReference type="NCBI Taxonomy" id="2818442"/>
    <lineage>
        <taxon>Bacteria</taxon>
        <taxon>Pseudomonadati</taxon>
        <taxon>Pseudomonadota</taxon>
        <taxon>Gammaproteobacteria</taxon>
        <taxon>Thiotrichales</taxon>
        <taxon>Piscirickettsiaceae</taxon>
        <taxon>Thiomicrorhabdus</taxon>
    </lineage>
</organism>
<keyword evidence="4" id="KW-1185">Reference proteome</keyword>
<dbReference type="Gene3D" id="3.40.800.20">
    <property type="entry name" value="Histone deacetylase domain"/>
    <property type="match status" value="1"/>
</dbReference>
<dbReference type="InterPro" id="IPR023801">
    <property type="entry name" value="His_deacetylse_dom"/>
</dbReference>
<dbReference type="PANTHER" id="PTHR10625:SF10">
    <property type="entry name" value="HISTONE DEACETYLASE HDAC1"/>
    <property type="match status" value="1"/>
</dbReference>
<dbReference type="EMBL" id="JAGETV010000050">
    <property type="protein sequence ID" value="MBO1928478.1"/>
    <property type="molecule type" value="Genomic_DNA"/>
</dbReference>
<accession>A0ABS3Q8S4</accession>